<proteinExistence type="predicted"/>
<evidence type="ECO:0000313" key="1">
    <source>
        <dbReference type="EMBL" id="CDW35998.1"/>
    </source>
</evidence>
<feature type="non-terminal residue" evidence="1">
    <location>
        <position position="1"/>
    </location>
</feature>
<name>A0A0K2UCN4_LEPSM</name>
<organism evidence="1">
    <name type="scientific">Lepeophtheirus salmonis</name>
    <name type="common">Salmon louse</name>
    <name type="synonym">Caligus salmonis</name>
    <dbReference type="NCBI Taxonomy" id="72036"/>
    <lineage>
        <taxon>Eukaryota</taxon>
        <taxon>Metazoa</taxon>
        <taxon>Ecdysozoa</taxon>
        <taxon>Arthropoda</taxon>
        <taxon>Crustacea</taxon>
        <taxon>Multicrustacea</taxon>
        <taxon>Hexanauplia</taxon>
        <taxon>Copepoda</taxon>
        <taxon>Siphonostomatoida</taxon>
        <taxon>Caligidae</taxon>
        <taxon>Lepeophtheirus</taxon>
    </lineage>
</organism>
<dbReference type="AlphaFoldDB" id="A0A0K2UCN4"/>
<accession>A0A0K2UCN4</accession>
<reference evidence="1" key="1">
    <citation type="submission" date="2014-05" db="EMBL/GenBank/DDBJ databases">
        <authorList>
            <person name="Chronopoulou M."/>
        </authorList>
    </citation>
    <scope>NUCLEOTIDE SEQUENCE</scope>
    <source>
        <tissue evidence="1">Whole organism</tissue>
    </source>
</reference>
<sequence length="51" mass="5625">FEFVLIGHTKNQFSNGWIYKPVVLLAPLPLGQVISIPLIYSSSLVSGEHLT</sequence>
<protein>
    <submittedName>
        <fullName evidence="1">Uncharacterized protein</fullName>
    </submittedName>
</protein>
<dbReference type="EMBL" id="HACA01018637">
    <property type="protein sequence ID" value="CDW35998.1"/>
    <property type="molecule type" value="Transcribed_RNA"/>
</dbReference>